<dbReference type="Gene3D" id="2.40.160.10">
    <property type="entry name" value="Porin"/>
    <property type="match status" value="1"/>
</dbReference>
<keyword evidence="1" id="KW-0175">Coiled coil</keyword>
<dbReference type="AlphaFoldDB" id="A0A4U1BE48"/>
<feature type="signal peptide" evidence="2">
    <location>
        <begin position="1"/>
        <end position="23"/>
    </location>
</feature>
<organism evidence="4 5">
    <name type="scientific">Ferrimonas sediminicola</name>
    <dbReference type="NCBI Taxonomy" id="2569538"/>
    <lineage>
        <taxon>Bacteria</taxon>
        <taxon>Pseudomonadati</taxon>
        <taxon>Pseudomonadota</taxon>
        <taxon>Gammaproteobacteria</taxon>
        <taxon>Alteromonadales</taxon>
        <taxon>Ferrimonadaceae</taxon>
        <taxon>Ferrimonas</taxon>
    </lineage>
</organism>
<keyword evidence="5" id="KW-1185">Reference proteome</keyword>
<comment type="caution">
    <text evidence="4">The sequence shown here is derived from an EMBL/GenBank/DDBJ whole genome shotgun (WGS) entry which is preliminary data.</text>
</comment>
<reference evidence="4 5" key="1">
    <citation type="submission" date="2019-04" db="EMBL/GenBank/DDBJ databases">
        <authorList>
            <person name="Hwang J.C."/>
        </authorList>
    </citation>
    <scope>NUCLEOTIDE SEQUENCE [LARGE SCALE GENOMIC DNA]</scope>
    <source>
        <strain evidence="4 5">IMCC35001</strain>
    </source>
</reference>
<dbReference type="Pfam" id="PF13609">
    <property type="entry name" value="Porin_4"/>
    <property type="match status" value="1"/>
</dbReference>
<dbReference type="EMBL" id="SWCI01000004">
    <property type="protein sequence ID" value="TKB49413.1"/>
    <property type="molecule type" value="Genomic_DNA"/>
</dbReference>
<sequence>MTFKLKPIVAGVALALTANSAFAADSVQQQLQAQQELIKQQQAAIEQLSRQVKENQDAVEAAVEAVETGSGESAMDKVTVGGYGELHYNNLTGEGGASDKKSIDFHRFVLMFGYEFSDNVRFFSEVELEHSLSGDGKPGEVELEQAYIDWDFADNWTSRSGLFLLPVGLLNETHEPDTFYGVERNNVEKYILPTTWWEAGTGVIGRLDNGVTVQGFVHSGLETSADSKYSIRSGRQKVAKANAEDLAATIAVSYAGVPGLTVGGSFQYQGDLTQSADAEAGSAYMVEGHFDWQYDAFTLRGLYAMWTLDGNGPESIGADEQTGWYLEPSYKVTEKLGVFARYSTWDNQAGDSADSAKAQTDFGINYWLHPRVVFKADYQMQDNDNGKDQKGFNLGVGYSF</sequence>
<dbReference type="GO" id="GO:0015288">
    <property type="term" value="F:porin activity"/>
    <property type="evidence" value="ECO:0007669"/>
    <property type="project" value="InterPro"/>
</dbReference>
<evidence type="ECO:0000256" key="1">
    <source>
        <dbReference type="SAM" id="Coils"/>
    </source>
</evidence>
<dbReference type="InterPro" id="IPR023614">
    <property type="entry name" value="Porin_dom_sf"/>
</dbReference>
<protein>
    <submittedName>
        <fullName evidence="4">Porin</fullName>
    </submittedName>
</protein>
<evidence type="ECO:0000256" key="2">
    <source>
        <dbReference type="SAM" id="SignalP"/>
    </source>
</evidence>
<dbReference type="OrthoDB" id="9768080at2"/>
<evidence type="ECO:0000313" key="4">
    <source>
        <dbReference type="EMBL" id="TKB49413.1"/>
    </source>
</evidence>
<feature type="domain" description="Porin" evidence="3">
    <location>
        <begin position="237"/>
        <end position="385"/>
    </location>
</feature>
<keyword evidence="2" id="KW-0732">Signal</keyword>
<dbReference type="RefSeq" id="WP_136852846.1">
    <property type="nucleotide sequence ID" value="NZ_SWCI01000004.1"/>
</dbReference>
<gene>
    <name evidence="4" type="ORF">FCL40_08760</name>
</gene>
<dbReference type="GO" id="GO:0016020">
    <property type="term" value="C:membrane"/>
    <property type="evidence" value="ECO:0007669"/>
    <property type="project" value="InterPro"/>
</dbReference>
<accession>A0A4U1BE48</accession>
<feature type="coiled-coil region" evidence="1">
    <location>
        <begin position="24"/>
        <end position="65"/>
    </location>
</feature>
<name>A0A4U1BE48_9GAMM</name>
<feature type="chain" id="PRO_5020654733" evidence="2">
    <location>
        <begin position="24"/>
        <end position="400"/>
    </location>
</feature>
<proteinExistence type="predicted"/>
<dbReference type="SUPFAM" id="SSF56935">
    <property type="entry name" value="Porins"/>
    <property type="match status" value="1"/>
</dbReference>
<dbReference type="InterPro" id="IPR033900">
    <property type="entry name" value="Gram_neg_porin_domain"/>
</dbReference>
<evidence type="ECO:0000259" key="3">
    <source>
        <dbReference type="Pfam" id="PF13609"/>
    </source>
</evidence>
<evidence type="ECO:0000313" key="5">
    <source>
        <dbReference type="Proteomes" id="UP000305674"/>
    </source>
</evidence>
<dbReference type="Proteomes" id="UP000305674">
    <property type="component" value="Unassembled WGS sequence"/>
</dbReference>